<comment type="caution">
    <text evidence="1">The sequence shown here is derived from an EMBL/GenBank/DDBJ whole genome shotgun (WGS) entry which is preliminary data.</text>
</comment>
<dbReference type="AlphaFoldDB" id="A0A9D1IXF9"/>
<dbReference type="EMBL" id="DVMR01000050">
    <property type="protein sequence ID" value="HIU43879.1"/>
    <property type="molecule type" value="Genomic_DNA"/>
</dbReference>
<name>A0A9D1IXF9_9CLOT</name>
<organism evidence="1 2">
    <name type="scientific">Candidatus Ventrousia excrementavium</name>
    <dbReference type="NCBI Taxonomy" id="2840961"/>
    <lineage>
        <taxon>Bacteria</taxon>
        <taxon>Bacillati</taxon>
        <taxon>Bacillota</taxon>
        <taxon>Clostridia</taxon>
        <taxon>Eubacteriales</taxon>
        <taxon>Clostridiaceae</taxon>
        <taxon>Clostridiaceae incertae sedis</taxon>
        <taxon>Candidatus Ventrousia</taxon>
    </lineage>
</organism>
<reference evidence="1" key="2">
    <citation type="journal article" date="2021" name="PeerJ">
        <title>Extensive microbial diversity within the chicken gut microbiome revealed by metagenomics and culture.</title>
        <authorList>
            <person name="Gilroy R."/>
            <person name="Ravi A."/>
            <person name="Getino M."/>
            <person name="Pursley I."/>
            <person name="Horton D.L."/>
            <person name="Alikhan N.F."/>
            <person name="Baker D."/>
            <person name="Gharbi K."/>
            <person name="Hall N."/>
            <person name="Watson M."/>
            <person name="Adriaenssens E.M."/>
            <person name="Foster-Nyarko E."/>
            <person name="Jarju S."/>
            <person name="Secka A."/>
            <person name="Antonio M."/>
            <person name="Oren A."/>
            <person name="Chaudhuri R.R."/>
            <person name="La Ragione R."/>
            <person name="Hildebrand F."/>
            <person name="Pallen M.J."/>
        </authorList>
    </citation>
    <scope>NUCLEOTIDE SEQUENCE</scope>
    <source>
        <strain evidence="1">CHK191-8634</strain>
    </source>
</reference>
<evidence type="ECO:0000313" key="2">
    <source>
        <dbReference type="Proteomes" id="UP000824073"/>
    </source>
</evidence>
<reference evidence="1" key="1">
    <citation type="submission" date="2020-10" db="EMBL/GenBank/DDBJ databases">
        <authorList>
            <person name="Gilroy R."/>
        </authorList>
    </citation>
    <scope>NUCLEOTIDE SEQUENCE</scope>
    <source>
        <strain evidence="1">CHK191-8634</strain>
    </source>
</reference>
<dbReference type="InterPro" id="IPR016913">
    <property type="entry name" value="UCP029215"/>
</dbReference>
<dbReference type="Proteomes" id="UP000824073">
    <property type="component" value="Unassembled WGS sequence"/>
</dbReference>
<accession>A0A9D1IXF9</accession>
<dbReference type="Pfam" id="PF09979">
    <property type="entry name" value="DUF2213"/>
    <property type="match status" value="1"/>
</dbReference>
<proteinExistence type="predicted"/>
<evidence type="ECO:0000313" key="1">
    <source>
        <dbReference type="EMBL" id="HIU43879.1"/>
    </source>
</evidence>
<sequence length="399" mass="43556">MPIAYYGTDISPNKTETVEGYLVCRNVPIARTGAQEYTARELMLDGDPERPVVVDRRPEDVFEPAVLASFEGKPVTDGHPPENVGPENYAAYSRGHVQNVRREGDYIVADLYINDKALASDIQNGVKREVSCGYTCNYVPDGAGYRQERIRGNHVAVVPRGRAGHEVAIQDHAAEQAEKGLKRMKKETKEALYRFFGLAANDAAPEELEQLTKDVATVAGALDAEPAEQAQEAEPAKDAEDEMVIKAPKGDDIGSKLDRILEMLAARSRGGEGEHRLHDETDLDEMIDRLAGKEDGKALTIPVENEDCAAGPARDAAVELLRKVRPAVAGIKDKSERARVTDALLSIVRGNDMTQTIASAALDSAKANADKTRQTTYEQICTDSANAYAERNPHTKKEC</sequence>
<dbReference type="PIRSF" id="PIRSF029215">
    <property type="entry name" value="UCP029215"/>
    <property type="match status" value="1"/>
</dbReference>
<gene>
    <name evidence="1" type="ORF">IAB67_06245</name>
</gene>
<protein>
    <submittedName>
        <fullName evidence="1">DUF2213 domain-containing protein</fullName>
    </submittedName>
</protein>